<evidence type="ECO:0000313" key="4">
    <source>
        <dbReference type="EMBL" id="CAK9258290.1"/>
    </source>
</evidence>
<evidence type="ECO:0008006" key="6">
    <source>
        <dbReference type="Google" id="ProtNLM"/>
    </source>
</evidence>
<feature type="repeat" description="PPR" evidence="3">
    <location>
        <begin position="392"/>
        <end position="426"/>
    </location>
</feature>
<dbReference type="InterPro" id="IPR002885">
    <property type="entry name" value="PPR_rpt"/>
</dbReference>
<accession>A0ABP0VUX6</accession>
<dbReference type="Pfam" id="PF13041">
    <property type="entry name" value="PPR_2"/>
    <property type="match status" value="3"/>
</dbReference>
<dbReference type="Gene3D" id="1.25.40.10">
    <property type="entry name" value="Tetratricopeptide repeat domain"/>
    <property type="match status" value="3"/>
</dbReference>
<evidence type="ECO:0000256" key="2">
    <source>
        <dbReference type="ARBA" id="ARBA00022737"/>
    </source>
</evidence>
<dbReference type="PANTHER" id="PTHR47447:SF17">
    <property type="entry name" value="OS12G0638900 PROTEIN"/>
    <property type="match status" value="1"/>
</dbReference>
<dbReference type="Proteomes" id="UP001497444">
    <property type="component" value="Chromosome 11"/>
</dbReference>
<protein>
    <recommendedName>
        <fullName evidence="6">Pentatricopeptide repeat-containing protein</fullName>
    </recommendedName>
</protein>
<feature type="repeat" description="PPR" evidence="3">
    <location>
        <begin position="181"/>
        <end position="215"/>
    </location>
</feature>
<keyword evidence="2" id="KW-0677">Repeat</keyword>
<dbReference type="EMBL" id="OZ020106">
    <property type="protein sequence ID" value="CAK9258290.1"/>
    <property type="molecule type" value="Genomic_DNA"/>
</dbReference>
<evidence type="ECO:0000256" key="3">
    <source>
        <dbReference type="PROSITE-ProRule" id="PRU00708"/>
    </source>
</evidence>
<dbReference type="PANTHER" id="PTHR47447">
    <property type="entry name" value="OS03G0856100 PROTEIN"/>
    <property type="match status" value="1"/>
</dbReference>
<name>A0ABP0VUX6_9BRYO</name>
<feature type="repeat" description="PPR" evidence="3">
    <location>
        <begin position="498"/>
        <end position="532"/>
    </location>
</feature>
<dbReference type="PROSITE" id="PS51375">
    <property type="entry name" value="PPR"/>
    <property type="match status" value="6"/>
</dbReference>
<comment type="similarity">
    <text evidence="1">Belongs to the PPR family. P subfamily.</text>
</comment>
<dbReference type="SUPFAM" id="SSF48452">
    <property type="entry name" value="TPR-like"/>
    <property type="match status" value="1"/>
</dbReference>
<reference evidence="4" key="1">
    <citation type="submission" date="2024-02" db="EMBL/GenBank/DDBJ databases">
        <authorList>
            <consortium name="ELIXIR-Norway"/>
            <consortium name="Elixir Norway"/>
        </authorList>
    </citation>
    <scope>NUCLEOTIDE SEQUENCE</scope>
</reference>
<feature type="repeat" description="PPR" evidence="3">
    <location>
        <begin position="427"/>
        <end position="461"/>
    </location>
</feature>
<sequence length="794" mass="87469">MSIYKSLECVSVSCHPCPAAAAALVRVQQKHPPLQLTLVRCFTLCGRTASLVRVSLAPLAVVGSVEEYKKKVASSSSSSSQVPSSSKWRLEASPEVLQVISAIRGGADVQATLQPLFHKISSEEWNKVVGNVGELDWALAFRVFRVLESQRSVSASQMPSLTRNDDDDDDDDGRKEARVRLLKAYTTMGAVLARHGREGEIESLVEEMKASGLHPDVFFYNAIARGYGNQGLVLPASRLLLQMEKHGVQPNNTTYERVIAACLSGDTPNVDKAVQLLRGLRASKSVVGYKPLSNLLTACWLADRVDDADLIFQDMLAADYKIDNKVWMKMMQLHGRKGRHRRVENIFQKMREAGLEAKGGEYDALLLSYCRAGFFDQALSVFREYKLKTKPSLVAYNMLIDACGKKGMHEEAVQFYVEVMEAGYHPSSVTYTSLIAAVAQGGRYEKAEELYRRMLRDGVKPTSHTFATMINAYSLRGWTKAGHEVCSDVLKSSGGAVNVKVYGAMLNLYVRGGWYSHAADIFNEMQRNNVEPDAAGYGVLISALGEMDNATIAPLAKALEGSQFELCRVAYHIICSSPPAQDSSSGTDPVGEGSLDGLLQPEALEHDSVVQEVSDFLEIYTSAQDDKSNFSFYNAILDALWRRGLKQRAKIVMLKARSLSDQYNRPHFGESVWSLDLRGLSIRAAQVAVYNFLDETVKRAKMRTILAQKVAIKTGGSGTDEDAYVGQGKGTGVVKQVVFNSLIEMGAPFSEGLDQESLMSLQAPFEELVKWITRHRDLIQLNDSFSPSLSETGL</sequence>
<organism evidence="4 5">
    <name type="scientific">Sphagnum jensenii</name>
    <dbReference type="NCBI Taxonomy" id="128206"/>
    <lineage>
        <taxon>Eukaryota</taxon>
        <taxon>Viridiplantae</taxon>
        <taxon>Streptophyta</taxon>
        <taxon>Embryophyta</taxon>
        <taxon>Bryophyta</taxon>
        <taxon>Sphagnophytina</taxon>
        <taxon>Sphagnopsida</taxon>
        <taxon>Sphagnales</taxon>
        <taxon>Sphagnaceae</taxon>
        <taxon>Sphagnum</taxon>
    </lineage>
</organism>
<proteinExistence type="inferred from homology"/>
<dbReference type="Pfam" id="PF13812">
    <property type="entry name" value="PPR_3"/>
    <property type="match status" value="1"/>
</dbReference>
<feature type="repeat" description="PPR" evidence="3">
    <location>
        <begin position="323"/>
        <end position="357"/>
    </location>
</feature>
<keyword evidence="5" id="KW-1185">Reference proteome</keyword>
<gene>
    <name evidence="4" type="ORF">CSSPJE1EN1_LOCUS3768</name>
</gene>
<evidence type="ECO:0000256" key="1">
    <source>
        <dbReference type="ARBA" id="ARBA00007626"/>
    </source>
</evidence>
<feature type="repeat" description="PPR" evidence="3">
    <location>
        <begin position="216"/>
        <end position="250"/>
    </location>
</feature>
<dbReference type="NCBIfam" id="TIGR00756">
    <property type="entry name" value="PPR"/>
    <property type="match status" value="3"/>
</dbReference>
<dbReference type="Pfam" id="PF01535">
    <property type="entry name" value="PPR"/>
    <property type="match status" value="1"/>
</dbReference>
<dbReference type="InterPro" id="IPR011990">
    <property type="entry name" value="TPR-like_helical_dom_sf"/>
</dbReference>
<evidence type="ECO:0000313" key="5">
    <source>
        <dbReference type="Proteomes" id="UP001497444"/>
    </source>
</evidence>